<evidence type="ECO:0000256" key="1">
    <source>
        <dbReference type="SAM" id="MobiDB-lite"/>
    </source>
</evidence>
<keyword evidence="2" id="KW-0472">Membrane</keyword>
<gene>
    <name evidence="3" type="ORF">FHS56_001814</name>
</gene>
<feature type="transmembrane region" description="Helical" evidence="2">
    <location>
        <begin position="103"/>
        <end position="126"/>
    </location>
</feature>
<protein>
    <submittedName>
        <fullName evidence="3">Uncharacterized protein</fullName>
    </submittedName>
</protein>
<comment type="caution">
    <text evidence="3">The sequence shown here is derived from an EMBL/GenBank/DDBJ whole genome shotgun (WGS) entry which is preliminary data.</text>
</comment>
<proteinExistence type="predicted"/>
<evidence type="ECO:0000256" key="2">
    <source>
        <dbReference type="SAM" id="Phobius"/>
    </source>
</evidence>
<dbReference type="EMBL" id="JAASRN010000002">
    <property type="protein sequence ID" value="NIK74301.1"/>
    <property type="molecule type" value="Genomic_DNA"/>
</dbReference>
<sequence length="127" mass="14666">MRRYRYYIWFLLLLFLMHPVTTEGQSLILTGNEVLMQDELSFPQDSTRVQINPKTKLNKKNKQAGQQFSPSTLDVPANVGNEKKSPSQQTKPEKPVSVYPPTISVRTFLLLSYLIGWFVLTLWHLLA</sequence>
<name>A0A846MS89_9BACT</name>
<reference evidence="3 4" key="1">
    <citation type="submission" date="2020-03" db="EMBL/GenBank/DDBJ databases">
        <title>Genomic Encyclopedia of Type Strains, Phase IV (KMG-IV): sequencing the most valuable type-strain genomes for metagenomic binning, comparative biology and taxonomic classification.</title>
        <authorList>
            <person name="Goeker M."/>
        </authorList>
    </citation>
    <scope>NUCLEOTIDE SEQUENCE [LARGE SCALE GENOMIC DNA]</scope>
    <source>
        <strain evidence="3 4">DSM 5718</strain>
    </source>
</reference>
<keyword evidence="2" id="KW-1133">Transmembrane helix</keyword>
<keyword evidence="4" id="KW-1185">Reference proteome</keyword>
<organism evidence="3 4">
    <name type="scientific">Thermonema lapsum</name>
    <dbReference type="NCBI Taxonomy" id="28195"/>
    <lineage>
        <taxon>Bacteria</taxon>
        <taxon>Pseudomonadati</taxon>
        <taxon>Bacteroidota</taxon>
        <taxon>Cytophagia</taxon>
        <taxon>Cytophagales</taxon>
        <taxon>Thermonemataceae</taxon>
        <taxon>Thermonema</taxon>
    </lineage>
</organism>
<dbReference type="Proteomes" id="UP000537126">
    <property type="component" value="Unassembled WGS sequence"/>
</dbReference>
<evidence type="ECO:0000313" key="3">
    <source>
        <dbReference type="EMBL" id="NIK74301.1"/>
    </source>
</evidence>
<dbReference type="RefSeq" id="WP_166919847.1">
    <property type="nucleotide sequence ID" value="NZ_JAASRN010000002.1"/>
</dbReference>
<accession>A0A846MS89</accession>
<feature type="compositionally biased region" description="Polar residues" evidence="1">
    <location>
        <begin position="63"/>
        <end position="72"/>
    </location>
</feature>
<keyword evidence="2" id="KW-0812">Transmembrane</keyword>
<feature type="region of interest" description="Disordered" evidence="1">
    <location>
        <begin position="51"/>
        <end position="97"/>
    </location>
</feature>
<dbReference type="AlphaFoldDB" id="A0A846MS89"/>
<evidence type="ECO:0000313" key="4">
    <source>
        <dbReference type="Proteomes" id="UP000537126"/>
    </source>
</evidence>